<accession>A0AAD7EUH5</accession>
<protein>
    <submittedName>
        <fullName evidence="1">Uncharacterized protein</fullName>
    </submittedName>
</protein>
<reference evidence="1" key="1">
    <citation type="submission" date="2023-03" db="EMBL/GenBank/DDBJ databases">
        <title>Massive genome expansion in bonnet fungi (Mycena s.s.) driven by repeated elements and novel gene families across ecological guilds.</title>
        <authorList>
            <consortium name="Lawrence Berkeley National Laboratory"/>
            <person name="Harder C.B."/>
            <person name="Miyauchi S."/>
            <person name="Viragh M."/>
            <person name="Kuo A."/>
            <person name="Thoen E."/>
            <person name="Andreopoulos B."/>
            <person name="Lu D."/>
            <person name="Skrede I."/>
            <person name="Drula E."/>
            <person name="Henrissat B."/>
            <person name="Morin E."/>
            <person name="Kohler A."/>
            <person name="Barry K."/>
            <person name="LaButti K."/>
            <person name="Morin E."/>
            <person name="Salamov A."/>
            <person name="Lipzen A."/>
            <person name="Mereny Z."/>
            <person name="Hegedus B."/>
            <person name="Baldrian P."/>
            <person name="Stursova M."/>
            <person name="Weitz H."/>
            <person name="Taylor A."/>
            <person name="Grigoriev I.V."/>
            <person name="Nagy L.G."/>
            <person name="Martin F."/>
            <person name="Kauserud H."/>
        </authorList>
    </citation>
    <scope>NUCLEOTIDE SEQUENCE</scope>
    <source>
        <strain evidence="1">CBHHK002</strain>
    </source>
</reference>
<dbReference type="EMBL" id="JARIHO010000015">
    <property type="protein sequence ID" value="KAJ7350039.1"/>
    <property type="molecule type" value="Genomic_DNA"/>
</dbReference>
<dbReference type="AlphaFoldDB" id="A0AAD7EUH5"/>
<gene>
    <name evidence="1" type="ORF">DFH08DRAFT_807361</name>
</gene>
<proteinExistence type="predicted"/>
<name>A0AAD7EUH5_9AGAR</name>
<organism evidence="1 2">
    <name type="scientific">Mycena albidolilacea</name>
    <dbReference type="NCBI Taxonomy" id="1033008"/>
    <lineage>
        <taxon>Eukaryota</taxon>
        <taxon>Fungi</taxon>
        <taxon>Dikarya</taxon>
        <taxon>Basidiomycota</taxon>
        <taxon>Agaricomycotina</taxon>
        <taxon>Agaricomycetes</taxon>
        <taxon>Agaricomycetidae</taxon>
        <taxon>Agaricales</taxon>
        <taxon>Marasmiineae</taxon>
        <taxon>Mycenaceae</taxon>
        <taxon>Mycena</taxon>
    </lineage>
</organism>
<sequence length="169" mass="18763">MAGLGRAGVACGVAWLVLGYTTPSHLSRFFIAASTTPDPTSPPSLIAPAAVEQGISRLLEYGWGLNRAIKRMNKSAGAGTLVAAMGNQAISKQKHRKKLQVNEKNTYEIQWDNSERSNSVYNAYFVWVNHAHARLMASDKVACDANWHVQLWSTRRQFINIWLKHASIK</sequence>
<keyword evidence="2" id="KW-1185">Reference proteome</keyword>
<comment type="caution">
    <text evidence="1">The sequence shown here is derived from an EMBL/GenBank/DDBJ whole genome shotgun (WGS) entry which is preliminary data.</text>
</comment>
<evidence type="ECO:0000313" key="1">
    <source>
        <dbReference type="EMBL" id="KAJ7350039.1"/>
    </source>
</evidence>
<dbReference type="Proteomes" id="UP001218218">
    <property type="component" value="Unassembled WGS sequence"/>
</dbReference>
<evidence type="ECO:0000313" key="2">
    <source>
        <dbReference type="Proteomes" id="UP001218218"/>
    </source>
</evidence>